<feature type="domain" description="Histidine kinase/HSP90-like ATPase" evidence="2">
    <location>
        <begin position="86"/>
        <end position="195"/>
    </location>
</feature>
<dbReference type="InterPro" id="IPR050267">
    <property type="entry name" value="Anti-sigma-factor_SerPK"/>
</dbReference>
<dbReference type="PaxDb" id="1148-1652482"/>
<name>P73373_SYNY3</name>
<dbReference type="Proteomes" id="UP000001425">
    <property type="component" value="Chromosome"/>
</dbReference>
<dbReference type="PANTHER" id="PTHR35526:SF3">
    <property type="entry name" value="ANTI-SIGMA-F FACTOR RSBW"/>
    <property type="match status" value="1"/>
</dbReference>
<evidence type="ECO:0000256" key="1">
    <source>
        <dbReference type="ARBA" id="ARBA00022527"/>
    </source>
</evidence>
<dbReference type="PANTHER" id="PTHR35526">
    <property type="entry name" value="ANTI-SIGMA-F FACTOR RSBW-RELATED"/>
    <property type="match status" value="1"/>
</dbReference>
<proteinExistence type="predicted"/>
<keyword evidence="1" id="KW-0418">Kinase</keyword>
<keyword evidence="1" id="KW-0808">Transferase</keyword>
<dbReference type="GO" id="GO:0004674">
    <property type="term" value="F:protein serine/threonine kinase activity"/>
    <property type="evidence" value="ECO:0007669"/>
    <property type="project" value="UniProtKB-KW"/>
</dbReference>
<dbReference type="CDD" id="cd16936">
    <property type="entry name" value="HATPase_RsbW-like"/>
    <property type="match status" value="1"/>
</dbReference>
<dbReference type="InParanoid" id="P73373"/>
<dbReference type="IntAct" id="P73373">
    <property type="interactions" value="1"/>
</dbReference>
<gene>
    <name evidence="3" type="primary">pmgA</name>
</gene>
<evidence type="ECO:0000313" key="3">
    <source>
        <dbReference type="EMBL" id="BAA17404.1"/>
    </source>
</evidence>
<dbReference type="InterPro" id="IPR003594">
    <property type="entry name" value="HATPase_dom"/>
</dbReference>
<dbReference type="EnsemblBacteria" id="BAA17404">
    <property type="protein sequence ID" value="BAA17404"/>
    <property type="gene ID" value="BAA17404"/>
</dbReference>
<dbReference type="PIR" id="S77557">
    <property type="entry name" value="S77557"/>
</dbReference>
<keyword evidence="4" id="KW-1185">Reference proteome</keyword>
<keyword evidence="1" id="KW-0723">Serine/threonine-protein kinase</keyword>
<dbReference type="SUPFAM" id="SSF55874">
    <property type="entry name" value="ATPase domain of HSP90 chaperone/DNA topoisomerase II/histidine kinase"/>
    <property type="match status" value="1"/>
</dbReference>
<dbReference type="eggNOG" id="COG2172">
    <property type="taxonomic scope" value="Bacteria"/>
</dbReference>
<dbReference type="InterPro" id="IPR036890">
    <property type="entry name" value="HATPase_C_sf"/>
</dbReference>
<evidence type="ECO:0000313" key="4">
    <source>
        <dbReference type="Proteomes" id="UP000001425"/>
    </source>
</evidence>
<dbReference type="SMR" id="P73373"/>
<organism evidence="3 4">
    <name type="scientific">Synechocystis sp. (strain ATCC 27184 / PCC 6803 / Kazusa)</name>
    <dbReference type="NCBI Taxonomy" id="1111708"/>
    <lineage>
        <taxon>Bacteria</taxon>
        <taxon>Bacillati</taxon>
        <taxon>Cyanobacteriota</taxon>
        <taxon>Cyanophyceae</taxon>
        <taxon>Synechococcales</taxon>
        <taxon>Merismopediaceae</taxon>
        <taxon>Synechocystis</taxon>
    </lineage>
</organism>
<dbReference type="GO" id="GO:0016989">
    <property type="term" value="F:sigma factor antagonist activity"/>
    <property type="evidence" value="ECO:0000318"/>
    <property type="project" value="GO_Central"/>
</dbReference>
<dbReference type="STRING" id="1148.gene:10498267"/>
<dbReference type="GO" id="GO:0045892">
    <property type="term" value="P:negative regulation of DNA-templated transcription"/>
    <property type="evidence" value="ECO:0000318"/>
    <property type="project" value="GO_Central"/>
</dbReference>
<reference evidence="3 4" key="1">
    <citation type="journal article" date="1995" name="DNA Res.">
        <title>Sequence analysis of the genome of the unicellular cyanobacterium Synechocystis sp. strain PCC6803. I. Sequence features in the 1 Mb region from map positions 64% to 92% of the genome.</title>
        <authorList>
            <person name="Kaneko T."/>
            <person name="Tanaka A."/>
            <person name="Sato S."/>
            <person name="Kotani H."/>
            <person name="Sazuka T."/>
            <person name="Miyajima N."/>
            <person name="Sugiura M."/>
            <person name="Tabata S."/>
        </authorList>
    </citation>
    <scope>NUCLEOTIDE SEQUENCE [LARGE SCALE GENOMIC DNA]</scope>
    <source>
        <strain evidence="4">ATCC 27184 / PCC 6803 / Kazusa</strain>
    </source>
</reference>
<dbReference type="KEGG" id="syn:sll1968"/>
<dbReference type="Gene3D" id="3.30.565.10">
    <property type="entry name" value="Histidine kinase-like ATPase, C-terminal domain"/>
    <property type="match status" value="1"/>
</dbReference>
<evidence type="ECO:0000259" key="2">
    <source>
        <dbReference type="Pfam" id="PF13581"/>
    </source>
</evidence>
<dbReference type="AlphaFoldDB" id="P73373"/>
<protein>
    <submittedName>
        <fullName evidence="3">PmgA</fullName>
    </submittedName>
</protein>
<accession>P73373</accession>
<sequence length="222" mass="25327">MCSNSQSGQWLSKGFLRVMVAASTFRPPRRSSIMVAISTVRLLLVRCEVERLLNINFPHRQSHWQKVSFSSTLYLYPILDLLLNSVPKPLHNEVRLGLQEALVNAATHGNALNPGKCITVEYRQSPQGYCWIITDQGMGFDRPCPCPQVVLDCPNCVSPWFPPDESENGRGLGILMQVFDQVHWNEDGTRLRLSKKIKRRPQVDSQNVVKRFFSESYRLLSL</sequence>
<reference evidence="3 4" key="2">
    <citation type="journal article" date="1996" name="DNA Res.">
        <title>Sequence analysis of the genome of the unicellular cyanobacterium Synechocystis sp. strain PCC6803. II. Sequence determination of the entire genome and assignment of potential protein-coding regions.</title>
        <authorList>
            <person name="Kaneko T."/>
            <person name="Sato S."/>
            <person name="Kotani H."/>
            <person name="Tanaka A."/>
            <person name="Asamizu E."/>
            <person name="Nakamura Y."/>
            <person name="Miyajima N."/>
            <person name="Hirosawa M."/>
            <person name="Sugiura M."/>
            <person name="Sasamoto S."/>
            <person name="Kimura T."/>
            <person name="Hosouchi T."/>
            <person name="Matsuno A."/>
            <person name="Muraki A."/>
            <person name="Nakazaki N."/>
            <person name="Naruo K."/>
            <person name="Okumura S."/>
            <person name="Shimpo S."/>
            <person name="Takeuchi C."/>
            <person name="Wada T."/>
            <person name="Watanabe A."/>
            <person name="Yamada M."/>
            <person name="Yasuda M."/>
            <person name="Tabata S."/>
        </authorList>
    </citation>
    <scope>NUCLEOTIDE SEQUENCE [LARGE SCALE GENOMIC DNA]</scope>
    <source>
        <strain evidence="4">ATCC 27184 / PCC 6803 / Kazusa</strain>
    </source>
</reference>
<dbReference type="Pfam" id="PF13581">
    <property type="entry name" value="HATPase_c_2"/>
    <property type="match status" value="1"/>
</dbReference>
<dbReference type="EMBL" id="BA000022">
    <property type="protein sequence ID" value="BAA17404.1"/>
    <property type="molecule type" value="Genomic_DNA"/>
</dbReference>